<keyword evidence="4 6" id="KW-0378">Hydrolase</keyword>
<evidence type="ECO:0000256" key="3">
    <source>
        <dbReference type="ARBA" id="ARBA00022723"/>
    </source>
</evidence>
<comment type="similarity">
    <text evidence="2 6">Belongs to the Nudix hydrolase family.</text>
</comment>
<protein>
    <submittedName>
        <fullName evidence="8">NUDIX domain-containing protein</fullName>
    </submittedName>
</protein>
<evidence type="ECO:0000256" key="5">
    <source>
        <dbReference type="ARBA" id="ARBA00022842"/>
    </source>
</evidence>
<dbReference type="GO" id="GO:0016818">
    <property type="term" value="F:hydrolase activity, acting on acid anhydrides, in phosphorus-containing anhydrides"/>
    <property type="evidence" value="ECO:0007669"/>
    <property type="project" value="TreeGrafter"/>
</dbReference>
<dbReference type="InterPro" id="IPR020084">
    <property type="entry name" value="NUDIX_hydrolase_CS"/>
</dbReference>
<dbReference type="PROSITE" id="PS51462">
    <property type="entry name" value="NUDIX"/>
    <property type="match status" value="1"/>
</dbReference>
<keyword evidence="3" id="KW-0479">Metal-binding</keyword>
<dbReference type="SUPFAM" id="SSF55811">
    <property type="entry name" value="Nudix"/>
    <property type="match status" value="1"/>
</dbReference>
<feature type="domain" description="Nudix hydrolase" evidence="7">
    <location>
        <begin position="7"/>
        <end position="139"/>
    </location>
</feature>
<sequence length="140" mass="15787">MDEKMKKQLFTAGLIVLRNNAILLAYSRNKQAWYLPGGKIDAGESAKEALLREIQEELGLGLDGDKLTYYGHITADAYGEENLVMEQDCFLYPALEDMRASAEIEAVDYFTLESYSRQDVQVEGVLVAFKRLLADNLLSR</sequence>
<evidence type="ECO:0000259" key="7">
    <source>
        <dbReference type="PROSITE" id="PS51462"/>
    </source>
</evidence>
<accession>A0A4R7DA78</accession>
<evidence type="ECO:0000256" key="6">
    <source>
        <dbReference type="RuleBase" id="RU003476"/>
    </source>
</evidence>
<dbReference type="PRINTS" id="PR00502">
    <property type="entry name" value="NUDIXFAMILY"/>
</dbReference>
<evidence type="ECO:0000256" key="2">
    <source>
        <dbReference type="ARBA" id="ARBA00005582"/>
    </source>
</evidence>
<dbReference type="InterPro" id="IPR015797">
    <property type="entry name" value="NUDIX_hydrolase-like_dom_sf"/>
</dbReference>
<evidence type="ECO:0000313" key="8">
    <source>
        <dbReference type="EMBL" id="TDS17292.1"/>
    </source>
</evidence>
<dbReference type="InterPro" id="IPR000086">
    <property type="entry name" value="NUDIX_hydrolase_dom"/>
</dbReference>
<dbReference type="PANTHER" id="PTHR43758:SF8">
    <property type="entry name" value="8-OXO-DGTP DIPHOSPHATASE YTKD-RELATED"/>
    <property type="match status" value="1"/>
</dbReference>
<comment type="caution">
    <text evidence="8">The sequence shown here is derived from an EMBL/GenBank/DDBJ whole genome shotgun (WGS) entry which is preliminary data.</text>
</comment>
<dbReference type="PANTHER" id="PTHR43758">
    <property type="entry name" value="7,8-DIHYDRO-8-OXOGUANINE TRIPHOSPHATASE"/>
    <property type="match status" value="1"/>
</dbReference>
<evidence type="ECO:0000256" key="4">
    <source>
        <dbReference type="ARBA" id="ARBA00022801"/>
    </source>
</evidence>
<dbReference type="AlphaFoldDB" id="A0A4R7DA78"/>
<name>A0A4R7DA78_9SPHI</name>
<dbReference type="PROSITE" id="PS00893">
    <property type="entry name" value="NUDIX_BOX"/>
    <property type="match status" value="1"/>
</dbReference>
<dbReference type="GO" id="GO:0005737">
    <property type="term" value="C:cytoplasm"/>
    <property type="evidence" value="ECO:0007669"/>
    <property type="project" value="TreeGrafter"/>
</dbReference>
<evidence type="ECO:0000313" key="9">
    <source>
        <dbReference type="Proteomes" id="UP000294752"/>
    </source>
</evidence>
<dbReference type="Pfam" id="PF00293">
    <property type="entry name" value="NUDIX"/>
    <property type="match status" value="1"/>
</dbReference>
<evidence type="ECO:0000256" key="1">
    <source>
        <dbReference type="ARBA" id="ARBA00001946"/>
    </source>
</evidence>
<comment type="cofactor">
    <cofactor evidence="1">
        <name>Mg(2+)</name>
        <dbReference type="ChEBI" id="CHEBI:18420"/>
    </cofactor>
</comment>
<dbReference type="GO" id="GO:0046872">
    <property type="term" value="F:metal ion binding"/>
    <property type="evidence" value="ECO:0007669"/>
    <property type="project" value="UniProtKB-KW"/>
</dbReference>
<dbReference type="CDD" id="cd04690">
    <property type="entry name" value="NUDIX_Hydrolase"/>
    <property type="match status" value="1"/>
</dbReference>
<keyword evidence="9" id="KW-1185">Reference proteome</keyword>
<keyword evidence="5" id="KW-0460">Magnesium</keyword>
<dbReference type="InterPro" id="IPR020476">
    <property type="entry name" value="Nudix_hydrolase"/>
</dbReference>
<dbReference type="Proteomes" id="UP000294752">
    <property type="component" value="Unassembled WGS sequence"/>
</dbReference>
<dbReference type="EMBL" id="SNZV01000001">
    <property type="protein sequence ID" value="TDS17292.1"/>
    <property type="molecule type" value="Genomic_DNA"/>
</dbReference>
<organism evidence="8 9">
    <name type="scientific">Sphingobacterium paludis</name>
    <dbReference type="NCBI Taxonomy" id="1476465"/>
    <lineage>
        <taxon>Bacteria</taxon>
        <taxon>Pseudomonadati</taxon>
        <taxon>Bacteroidota</taxon>
        <taxon>Sphingobacteriia</taxon>
        <taxon>Sphingobacteriales</taxon>
        <taxon>Sphingobacteriaceae</taxon>
        <taxon>Sphingobacterium</taxon>
    </lineage>
</organism>
<proteinExistence type="inferred from homology"/>
<gene>
    <name evidence="8" type="ORF">B0I21_101156</name>
</gene>
<reference evidence="8 9" key="1">
    <citation type="submission" date="2019-03" db="EMBL/GenBank/DDBJ databases">
        <title>Genomic Encyclopedia of Type Strains, Phase III (KMG-III): the genomes of soil and plant-associated and newly described type strains.</title>
        <authorList>
            <person name="Whitman W."/>
        </authorList>
    </citation>
    <scope>NUCLEOTIDE SEQUENCE [LARGE SCALE GENOMIC DNA]</scope>
    <source>
        <strain evidence="8 9">CGMCC 1.12801</strain>
    </source>
</reference>
<dbReference type="Gene3D" id="3.90.79.10">
    <property type="entry name" value="Nucleoside Triphosphate Pyrophosphohydrolase"/>
    <property type="match status" value="1"/>
</dbReference>